<comment type="catalytic activity">
    <reaction evidence="5">
        <text>L-proline + NADP(+) = (S)-1-pyrroline-5-carboxylate + NADPH + 2 H(+)</text>
        <dbReference type="Rhea" id="RHEA:14109"/>
        <dbReference type="ChEBI" id="CHEBI:15378"/>
        <dbReference type="ChEBI" id="CHEBI:17388"/>
        <dbReference type="ChEBI" id="CHEBI:57783"/>
        <dbReference type="ChEBI" id="CHEBI:58349"/>
        <dbReference type="ChEBI" id="CHEBI:60039"/>
        <dbReference type="EC" id="1.5.1.2"/>
    </reaction>
</comment>
<evidence type="ECO:0000313" key="11">
    <source>
        <dbReference type="Proteomes" id="UP000521032"/>
    </source>
</evidence>
<reference evidence="10 11" key="1">
    <citation type="submission" date="2020-07" db="EMBL/GenBank/DDBJ databases">
        <authorList>
            <person name="Criscuolo A."/>
        </authorList>
    </citation>
    <scope>NUCLEOTIDE SEQUENCE [LARGE SCALE GENOMIC DNA]</scope>
    <source>
        <strain evidence="11">CIP 111030</strain>
    </source>
</reference>
<dbReference type="NCBIfam" id="TIGR00112">
    <property type="entry name" value="proC"/>
    <property type="match status" value="1"/>
</dbReference>
<dbReference type="Gene3D" id="3.40.50.720">
    <property type="entry name" value="NAD(P)-binding Rossmann-like Domain"/>
    <property type="match status" value="1"/>
</dbReference>
<dbReference type="GO" id="GO:0005737">
    <property type="term" value="C:cytoplasm"/>
    <property type="evidence" value="ECO:0007669"/>
    <property type="project" value="UniProtKB-SubCell"/>
</dbReference>
<gene>
    <name evidence="5 10" type="primary">proC</name>
    <name evidence="10" type="ORF">JEOSCH030_00808</name>
</gene>
<keyword evidence="5" id="KW-0028">Amino-acid biosynthesis</keyword>
<dbReference type="PANTHER" id="PTHR11645:SF0">
    <property type="entry name" value="PYRROLINE-5-CARBOXYLATE REDUCTASE 3"/>
    <property type="match status" value="1"/>
</dbReference>
<dbReference type="EMBL" id="CAJEWE010000008">
    <property type="protein sequence ID" value="CAD2075143.1"/>
    <property type="molecule type" value="Genomic_DNA"/>
</dbReference>
<dbReference type="UniPathway" id="UPA00098">
    <property type="reaction ID" value="UER00361"/>
</dbReference>
<dbReference type="EC" id="1.5.1.2" evidence="5 6"/>
<dbReference type="SUPFAM" id="SSF48179">
    <property type="entry name" value="6-phosphogluconate dehydrogenase C-terminal domain-like"/>
    <property type="match status" value="1"/>
</dbReference>
<feature type="binding site" evidence="7">
    <location>
        <begin position="68"/>
        <end position="71"/>
    </location>
    <ligand>
        <name>NADP(+)</name>
        <dbReference type="ChEBI" id="CHEBI:58349"/>
    </ligand>
</feature>
<keyword evidence="4 5" id="KW-0560">Oxidoreductase</keyword>
<evidence type="ECO:0000256" key="4">
    <source>
        <dbReference type="ARBA" id="ARBA00023002"/>
    </source>
</evidence>
<dbReference type="PIRSF" id="PIRSF000193">
    <property type="entry name" value="Pyrrol-5-carb_rd"/>
    <property type="match status" value="1"/>
</dbReference>
<evidence type="ECO:0000256" key="6">
    <source>
        <dbReference type="NCBIfam" id="TIGR00112"/>
    </source>
</evidence>
<protein>
    <recommendedName>
        <fullName evidence="5 6">Pyrroline-5-carboxylate reductase</fullName>
        <shortName evidence="5">P5C reductase</shortName>
        <shortName evidence="5">P5CR</shortName>
        <ecNumber evidence="5 6">1.5.1.2</ecNumber>
    </recommendedName>
    <alternativeName>
        <fullName evidence="5">PCA reductase</fullName>
    </alternativeName>
</protein>
<evidence type="ECO:0000256" key="7">
    <source>
        <dbReference type="PIRSR" id="PIRSR000193-1"/>
    </source>
</evidence>
<evidence type="ECO:0000259" key="9">
    <source>
        <dbReference type="Pfam" id="PF14748"/>
    </source>
</evidence>
<dbReference type="Pfam" id="PF14748">
    <property type="entry name" value="P5CR_dimer"/>
    <property type="match status" value="1"/>
</dbReference>
<dbReference type="Gene3D" id="1.10.3730.10">
    <property type="entry name" value="ProC C-terminal domain-like"/>
    <property type="match status" value="1"/>
</dbReference>
<dbReference type="HAMAP" id="MF_01925">
    <property type="entry name" value="P5C_reductase"/>
    <property type="match status" value="1"/>
</dbReference>
<comment type="catalytic activity">
    <reaction evidence="5">
        <text>L-proline + NAD(+) = (S)-1-pyrroline-5-carboxylate + NADH + 2 H(+)</text>
        <dbReference type="Rhea" id="RHEA:14105"/>
        <dbReference type="ChEBI" id="CHEBI:15378"/>
        <dbReference type="ChEBI" id="CHEBI:17388"/>
        <dbReference type="ChEBI" id="CHEBI:57540"/>
        <dbReference type="ChEBI" id="CHEBI:57945"/>
        <dbReference type="ChEBI" id="CHEBI:60039"/>
        <dbReference type="EC" id="1.5.1.2"/>
    </reaction>
</comment>
<comment type="similarity">
    <text evidence="1 5">Belongs to the pyrroline-5-carboxylate reductase family.</text>
</comment>
<feature type="domain" description="Pyrroline-5-carboxylate reductase catalytic N-terminal" evidence="8">
    <location>
        <begin position="2"/>
        <end position="97"/>
    </location>
</feature>
<keyword evidence="2 5" id="KW-0641">Proline biosynthesis</keyword>
<name>A0A6V7RE69_9BACL</name>
<dbReference type="InterPro" id="IPR028939">
    <property type="entry name" value="P5C_Rdtase_cat_N"/>
</dbReference>
<comment type="function">
    <text evidence="5">Catalyzes the reduction of 1-pyrroline-5-carboxylate (PCA) to L-proline.</text>
</comment>
<dbReference type="SUPFAM" id="SSF51735">
    <property type="entry name" value="NAD(P)-binding Rossmann-fold domains"/>
    <property type="match status" value="1"/>
</dbReference>
<evidence type="ECO:0000259" key="8">
    <source>
        <dbReference type="Pfam" id="PF03807"/>
    </source>
</evidence>
<keyword evidence="5" id="KW-0963">Cytoplasm</keyword>
<dbReference type="Pfam" id="PF03807">
    <property type="entry name" value="F420_oxidored"/>
    <property type="match status" value="1"/>
</dbReference>
<sequence length="264" mass="29236">MKIVFYGIGNMASAIFKGMINEGIKPEEIYVTSTPGDPFLERYKEELGVVPSLDDALLLRDADYVVFATKPQDFDSVVERVKPYLEDKTILVSIMAGTTIKTIQNKLNGNETVRIMPNTNAVVQHAVNGVAFSDNFTNKEELLGLIETFGTNVLIDESEFNQITAATGSGPAFLYHIYEKYSDSLVNLGFSKEQADVLTRELVIGTAEMIKNSDLPLSTLRENITSKKGTTDAGLKSLYKHDIEEMFDQTLEAAKTRGEELSKD</sequence>
<comment type="subcellular location">
    <subcellularLocation>
        <location evidence="5">Cytoplasm</location>
    </subcellularLocation>
</comment>
<evidence type="ECO:0000256" key="2">
    <source>
        <dbReference type="ARBA" id="ARBA00022650"/>
    </source>
</evidence>
<dbReference type="InterPro" id="IPR008927">
    <property type="entry name" value="6-PGluconate_DH-like_C_sf"/>
</dbReference>
<proteinExistence type="inferred from homology"/>
<accession>A0A6V7RE69</accession>
<comment type="pathway">
    <text evidence="5">Amino-acid biosynthesis; L-proline biosynthesis; L-proline from L-glutamate 5-semialdehyde: step 1/1.</text>
</comment>
<keyword evidence="11" id="KW-1185">Reference proteome</keyword>
<keyword evidence="3 5" id="KW-0521">NADP</keyword>
<dbReference type="PANTHER" id="PTHR11645">
    <property type="entry name" value="PYRROLINE-5-CARBOXYLATE REDUCTASE"/>
    <property type="match status" value="1"/>
</dbReference>
<dbReference type="GO" id="GO:0004735">
    <property type="term" value="F:pyrroline-5-carboxylate reductase activity"/>
    <property type="evidence" value="ECO:0007669"/>
    <property type="project" value="UniProtKB-UniRule"/>
</dbReference>
<dbReference type="InterPro" id="IPR029036">
    <property type="entry name" value="P5CR_dimer"/>
</dbReference>
<organism evidence="10 11">
    <name type="scientific">Phocicoccus schoeneichii</name>
    <dbReference type="NCBI Taxonomy" id="1812261"/>
    <lineage>
        <taxon>Bacteria</taxon>
        <taxon>Bacillati</taxon>
        <taxon>Bacillota</taxon>
        <taxon>Bacilli</taxon>
        <taxon>Bacillales</taxon>
        <taxon>Salinicoccaceae</taxon>
        <taxon>Phocicoccus</taxon>
    </lineage>
</organism>
<dbReference type="GO" id="GO:0055129">
    <property type="term" value="P:L-proline biosynthetic process"/>
    <property type="evidence" value="ECO:0007669"/>
    <property type="project" value="UniProtKB-UniRule"/>
</dbReference>
<dbReference type="RefSeq" id="WP_186086523.1">
    <property type="nucleotide sequence ID" value="NZ_BMDB01000005.1"/>
</dbReference>
<dbReference type="AlphaFoldDB" id="A0A6V7RE69"/>
<comment type="caution">
    <text evidence="10">The sequence shown here is derived from an EMBL/GenBank/DDBJ whole genome shotgun (WGS) entry which is preliminary data.</text>
</comment>
<dbReference type="InterPro" id="IPR036291">
    <property type="entry name" value="NAD(P)-bd_dom_sf"/>
</dbReference>
<feature type="domain" description="Pyrroline-5-carboxylate reductase dimerisation" evidence="9">
    <location>
        <begin position="157"/>
        <end position="261"/>
    </location>
</feature>
<dbReference type="Proteomes" id="UP000521032">
    <property type="component" value="Unassembled WGS sequence"/>
</dbReference>
<evidence type="ECO:0000256" key="1">
    <source>
        <dbReference type="ARBA" id="ARBA00005525"/>
    </source>
</evidence>
<evidence type="ECO:0000256" key="3">
    <source>
        <dbReference type="ARBA" id="ARBA00022857"/>
    </source>
</evidence>
<feature type="binding site" evidence="7">
    <location>
        <position position="33"/>
    </location>
    <ligand>
        <name>NADP(+)</name>
        <dbReference type="ChEBI" id="CHEBI:58349"/>
    </ligand>
</feature>
<evidence type="ECO:0000256" key="5">
    <source>
        <dbReference type="HAMAP-Rule" id="MF_01925"/>
    </source>
</evidence>
<dbReference type="InterPro" id="IPR000304">
    <property type="entry name" value="Pyrroline-COOH_reductase"/>
</dbReference>
<evidence type="ECO:0000313" key="10">
    <source>
        <dbReference type="EMBL" id="CAD2075143.1"/>
    </source>
</evidence>